<sequence>MFKLASFLALIAVAAARPGYLSHYETPIVYESAPILHQEYVKVHEPVVAKVGAIVESIPSAVSHQSQTIVHSKPIVTPILATAVKTYHAPLVKSIASPLIYDLDSHYHHHW</sequence>
<keyword evidence="1" id="KW-0732">Signal</keyword>
<dbReference type="FunCoup" id="A0A7R8UKV3">
    <property type="interactions" value="15"/>
</dbReference>
<dbReference type="InterPro" id="IPR007614">
    <property type="entry name" value="Retinin_C"/>
</dbReference>
<gene>
    <name evidence="2" type="ORF">HERILL_LOCUS5722</name>
</gene>
<dbReference type="InParanoid" id="A0A7R8UKV3"/>
<dbReference type="OrthoDB" id="7765004at2759"/>
<protein>
    <submittedName>
        <fullName evidence="2">Uncharacterized protein</fullName>
    </submittedName>
</protein>
<accession>A0A7R8UKV3</accession>
<name>A0A7R8UKV3_HERIL</name>
<keyword evidence="3" id="KW-1185">Reference proteome</keyword>
<organism evidence="2 3">
    <name type="scientific">Hermetia illucens</name>
    <name type="common">Black soldier fly</name>
    <dbReference type="NCBI Taxonomy" id="343691"/>
    <lineage>
        <taxon>Eukaryota</taxon>
        <taxon>Metazoa</taxon>
        <taxon>Ecdysozoa</taxon>
        <taxon>Arthropoda</taxon>
        <taxon>Hexapoda</taxon>
        <taxon>Insecta</taxon>
        <taxon>Pterygota</taxon>
        <taxon>Neoptera</taxon>
        <taxon>Endopterygota</taxon>
        <taxon>Diptera</taxon>
        <taxon>Brachycera</taxon>
        <taxon>Stratiomyomorpha</taxon>
        <taxon>Stratiomyidae</taxon>
        <taxon>Hermetiinae</taxon>
        <taxon>Hermetia</taxon>
    </lineage>
</organism>
<dbReference type="Pfam" id="PF04527">
    <property type="entry name" value="Retinin_C"/>
    <property type="match status" value="1"/>
</dbReference>
<dbReference type="Proteomes" id="UP000594454">
    <property type="component" value="Chromosome 2"/>
</dbReference>
<dbReference type="PANTHER" id="PTHR34931">
    <property type="entry name" value="FI02976P-RELATED"/>
    <property type="match status" value="1"/>
</dbReference>
<dbReference type="EMBL" id="LR899010">
    <property type="protein sequence ID" value="CAD7082706.1"/>
    <property type="molecule type" value="Genomic_DNA"/>
</dbReference>
<evidence type="ECO:0000313" key="2">
    <source>
        <dbReference type="EMBL" id="CAD7082706.1"/>
    </source>
</evidence>
<evidence type="ECO:0000256" key="1">
    <source>
        <dbReference type="SAM" id="SignalP"/>
    </source>
</evidence>
<evidence type="ECO:0000313" key="3">
    <source>
        <dbReference type="Proteomes" id="UP000594454"/>
    </source>
</evidence>
<feature type="chain" id="PRO_5030675432" evidence="1">
    <location>
        <begin position="17"/>
        <end position="111"/>
    </location>
</feature>
<reference evidence="2 3" key="1">
    <citation type="submission" date="2020-11" db="EMBL/GenBank/DDBJ databases">
        <authorList>
            <person name="Wallbank WR R."/>
            <person name="Pardo Diaz C."/>
            <person name="Kozak K."/>
            <person name="Martin S."/>
            <person name="Jiggins C."/>
            <person name="Moest M."/>
            <person name="Warren A I."/>
            <person name="Generalovic N T."/>
            <person name="Byers J.R.P. K."/>
            <person name="Montejo-Kovacevich G."/>
            <person name="Yen C E."/>
        </authorList>
    </citation>
    <scope>NUCLEOTIDE SEQUENCE [LARGE SCALE GENOMIC DNA]</scope>
</reference>
<dbReference type="AlphaFoldDB" id="A0A7R8UKV3"/>
<feature type="signal peptide" evidence="1">
    <location>
        <begin position="1"/>
        <end position="16"/>
    </location>
</feature>
<dbReference type="PANTHER" id="PTHR34931:SF3">
    <property type="entry name" value="FI02976P-RELATED"/>
    <property type="match status" value="1"/>
</dbReference>
<proteinExistence type="predicted"/>